<evidence type="ECO:0000313" key="3">
    <source>
        <dbReference type="Proteomes" id="UP000235388"/>
    </source>
</evidence>
<keyword evidence="3" id="KW-1185">Reference proteome</keyword>
<feature type="region of interest" description="Disordered" evidence="1">
    <location>
        <begin position="1"/>
        <end position="95"/>
    </location>
</feature>
<dbReference type="Proteomes" id="UP000235388">
    <property type="component" value="Unassembled WGS sequence"/>
</dbReference>
<organism evidence="2 3">
    <name type="scientific">Puccinia coronata f. sp. avenae</name>
    <dbReference type="NCBI Taxonomy" id="200324"/>
    <lineage>
        <taxon>Eukaryota</taxon>
        <taxon>Fungi</taxon>
        <taxon>Dikarya</taxon>
        <taxon>Basidiomycota</taxon>
        <taxon>Pucciniomycotina</taxon>
        <taxon>Pucciniomycetes</taxon>
        <taxon>Pucciniales</taxon>
        <taxon>Pucciniaceae</taxon>
        <taxon>Puccinia</taxon>
    </lineage>
</organism>
<reference evidence="2 3" key="1">
    <citation type="submission" date="2017-11" db="EMBL/GenBank/DDBJ databases">
        <title>De novo assembly and phasing of dikaryotic genomes from two isolates of Puccinia coronata f. sp. avenae, the causal agent of oat crown rust.</title>
        <authorList>
            <person name="Miller M.E."/>
            <person name="Zhang Y."/>
            <person name="Omidvar V."/>
            <person name="Sperschneider J."/>
            <person name="Schwessinger B."/>
            <person name="Raley C."/>
            <person name="Palmer J.M."/>
            <person name="Garnica D."/>
            <person name="Upadhyaya N."/>
            <person name="Rathjen J."/>
            <person name="Taylor J.M."/>
            <person name="Park R.F."/>
            <person name="Dodds P.N."/>
            <person name="Hirsch C.D."/>
            <person name="Kianian S.F."/>
            <person name="Figueroa M."/>
        </authorList>
    </citation>
    <scope>NUCLEOTIDE SEQUENCE [LARGE SCALE GENOMIC DNA]</scope>
    <source>
        <strain evidence="2">12NC29</strain>
    </source>
</reference>
<dbReference type="EMBL" id="PGCJ01000789">
    <property type="protein sequence ID" value="PLW20994.1"/>
    <property type="molecule type" value="Genomic_DNA"/>
</dbReference>
<proteinExistence type="predicted"/>
<evidence type="ECO:0000256" key="1">
    <source>
        <dbReference type="SAM" id="MobiDB-lite"/>
    </source>
</evidence>
<comment type="caution">
    <text evidence="2">The sequence shown here is derived from an EMBL/GenBank/DDBJ whole genome shotgun (WGS) entry which is preliminary data.</text>
</comment>
<protein>
    <submittedName>
        <fullName evidence="2">Uncharacterized protein</fullName>
    </submittedName>
</protein>
<evidence type="ECO:0000313" key="2">
    <source>
        <dbReference type="EMBL" id="PLW20994.1"/>
    </source>
</evidence>
<feature type="compositionally biased region" description="Polar residues" evidence="1">
    <location>
        <begin position="8"/>
        <end position="51"/>
    </location>
</feature>
<sequence>MAQRSPAPDQSGSFNQDLELSSLANSTHNQLDTQSPQHTINSTHDPQQHVSPNVHMQFMQSQIQRERATCHPTNYHPPSSEAAAIDGSSVNQKIT</sequence>
<dbReference type="AlphaFoldDB" id="A0A2N5T683"/>
<name>A0A2N5T683_9BASI</name>
<accession>A0A2N5T683</accession>
<gene>
    <name evidence="2" type="ORF">PCANC_11243</name>
</gene>